<evidence type="ECO:0000256" key="1">
    <source>
        <dbReference type="SAM" id="SignalP"/>
    </source>
</evidence>
<dbReference type="OrthoDB" id="4229249at2"/>
<feature type="chain" id="PRO_5019101404" evidence="1">
    <location>
        <begin position="28"/>
        <end position="105"/>
    </location>
</feature>
<dbReference type="EMBL" id="CP034587">
    <property type="protein sequence ID" value="AZQ74441.1"/>
    <property type="molecule type" value="Genomic_DNA"/>
</dbReference>
<dbReference type="RefSeq" id="WP_126916943.1">
    <property type="nucleotide sequence ID" value="NZ_CP034587.1"/>
</dbReference>
<name>A0A3S9PPZ8_STRLT</name>
<organism evidence="2 3">
    <name type="scientific">Streptomyces luteoverticillatus</name>
    <name type="common">Streptoverticillium luteoverticillatus</name>
    <dbReference type="NCBI Taxonomy" id="66425"/>
    <lineage>
        <taxon>Bacteria</taxon>
        <taxon>Bacillati</taxon>
        <taxon>Actinomycetota</taxon>
        <taxon>Actinomycetes</taxon>
        <taxon>Kitasatosporales</taxon>
        <taxon>Streptomycetaceae</taxon>
        <taxon>Streptomyces</taxon>
    </lineage>
</organism>
<protein>
    <submittedName>
        <fullName evidence="2">Uncharacterized protein</fullName>
    </submittedName>
</protein>
<sequence>MRLIRTAVAALAGLPLAVALLGSTAFAANGQFLWVGPKGKAYSIQNPPDNKCYDMGQEARAARNETKSPVVVYSKKKCKGDAIRLAPGQQAPQGVGFQSVIFNPR</sequence>
<evidence type="ECO:0000313" key="3">
    <source>
        <dbReference type="Proteomes" id="UP000267900"/>
    </source>
</evidence>
<evidence type="ECO:0000313" key="2">
    <source>
        <dbReference type="EMBL" id="AZQ74441.1"/>
    </source>
</evidence>
<dbReference type="Proteomes" id="UP000267900">
    <property type="component" value="Chromosome"/>
</dbReference>
<gene>
    <name evidence="2" type="ORF">EKH77_27400</name>
</gene>
<dbReference type="AlphaFoldDB" id="A0A3S9PPZ8"/>
<reference evidence="2 3" key="1">
    <citation type="submission" date="2018-12" db="EMBL/GenBank/DDBJ databases">
        <title>The whole draft genome of Streptomyce luteoverticillatus CGMCC 15060.</title>
        <authorList>
            <person name="Feng Z."/>
            <person name="Chen G."/>
            <person name="Zhang J."/>
            <person name="Zhu H."/>
            <person name="Yu X."/>
            <person name="Zhang W."/>
            <person name="Zhang X."/>
        </authorList>
    </citation>
    <scope>NUCLEOTIDE SEQUENCE [LARGE SCALE GENOMIC DNA]</scope>
    <source>
        <strain evidence="2 3">CGMCC 15060</strain>
    </source>
</reference>
<accession>A0A3S9PPZ8</accession>
<keyword evidence="1" id="KW-0732">Signal</keyword>
<feature type="signal peptide" evidence="1">
    <location>
        <begin position="1"/>
        <end position="27"/>
    </location>
</feature>
<keyword evidence="3" id="KW-1185">Reference proteome</keyword>
<proteinExistence type="predicted"/>